<accession>A0AAV4UB16</accession>
<sequence length="79" mass="9213">MDDVLEYQCKDFGSKPVKWWQIYIKAWHDNFVGCKTLPLASSSVVQTGQMAVLESQKLGRIHNERREGKKNDVKKFKLE</sequence>
<keyword evidence="2" id="KW-1185">Reference proteome</keyword>
<gene>
    <name evidence="1" type="ORF">CEXT_713761</name>
</gene>
<proteinExistence type="predicted"/>
<dbReference type="AlphaFoldDB" id="A0AAV4UB16"/>
<name>A0AAV4UB16_CAEEX</name>
<evidence type="ECO:0000313" key="2">
    <source>
        <dbReference type="Proteomes" id="UP001054945"/>
    </source>
</evidence>
<comment type="caution">
    <text evidence="1">The sequence shown here is derived from an EMBL/GenBank/DDBJ whole genome shotgun (WGS) entry which is preliminary data.</text>
</comment>
<protein>
    <submittedName>
        <fullName evidence="1">Uncharacterized protein</fullName>
    </submittedName>
</protein>
<organism evidence="1 2">
    <name type="scientific">Caerostris extrusa</name>
    <name type="common">Bark spider</name>
    <name type="synonym">Caerostris bankana</name>
    <dbReference type="NCBI Taxonomy" id="172846"/>
    <lineage>
        <taxon>Eukaryota</taxon>
        <taxon>Metazoa</taxon>
        <taxon>Ecdysozoa</taxon>
        <taxon>Arthropoda</taxon>
        <taxon>Chelicerata</taxon>
        <taxon>Arachnida</taxon>
        <taxon>Araneae</taxon>
        <taxon>Araneomorphae</taxon>
        <taxon>Entelegynae</taxon>
        <taxon>Araneoidea</taxon>
        <taxon>Araneidae</taxon>
        <taxon>Caerostris</taxon>
    </lineage>
</organism>
<reference evidence="1 2" key="1">
    <citation type="submission" date="2021-06" db="EMBL/GenBank/DDBJ databases">
        <title>Caerostris extrusa draft genome.</title>
        <authorList>
            <person name="Kono N."/>
            <person name="Arakawa K."/>
        </authorList>
    </citation>
    <scope>NUCLEOTIDE SEQUENCE [LARGE SCALE GENOMIC DNA]</scope>
</reference>
<evidence type="ECO:0000313" key="1">
    <source>
        <dbReference type="EMBL" id="GIY54969.1"/>
    </source>
</evidence>
<dbReference type="EMBL" id="BPLR01012584">
    <property type="protein sequence ID" value="GIY54969.1"/>
    <property type="molecule type" value="Genomic_DNA"/>
</dbReference>
<dbReference type="Proteomes" id="UP001054945">
    <property type="component" value="Unassembled WGS sequence"/>
</dbReference>